<dbReference type="Gene3D" id="2.30.30.90">
    <property type="match status" value="1"/>
</dbReference>
<comment type="caution">
    <text evidence="4">The sequence shown here is derived from an EMBL/GenBank/DDBJ whole genome shotgun (WGS) entry which is preliminary data.</text>
</comment>
<dbReference type="PANTHER" id="PTHR43151:SF1">
    <property type="entry name" value="SSR2333 PROTEIN"/>
    <property type="match status" value="1"/>
</dbReference>
<dbReference type="Pfam" id="PF04023">
    <property type="entry name" value="FeoA"/>
    <property type="match status" value="1"/>
</dbReference>
<dbReference type="EMBL" id="DYZL01000126">
    <property type="protein sequence ID" value="HJH43374.1"/>
    <property type="molecule type" value="Genomic_DNA"/>
</dbReference>
<gene>
    <name evidence="4" type="ORF">C2L80_05535</name>
    <name evidence="3" type="ORF">K8V16_06210</name>
</gene>
<dbReference type="GO" id="GO:0046914">
    <property type="term" value="F:transition metal ion binding"/>
    <property type="evidence" value="ECO:0007669"/>
    <property type="project" value="InterPro"/>
</dbReference>
<proteinExistence type="predicted"/>
<evidence type="ECO:0000259" key="2">
    <source>
        <dbReference type="SMART" id="SM00899"/>
    </source>
</evidence>
<evidence type="ECO:0000313" key="5">
    <source>
        <dbReference type="Proteomes" id="UP000236488"/>
    </source>
</evidence>
<feature type="domain" description="Ferrous iron transporter FeoA-like" evidence="2">
    <location>
        <begin position="2"/>
        <end position="73"/>
    </location>
</feature>
<keyword evidence="5" id="KW-1185">Reference proteome</keyword>
<evidence type="ECO:0000256" key="1">
    <source>
        <dbReference type="ARBA" id="ARBA00023004"/>
    </source>
</evidence>
<sequence>MMKLSDAPEGARVRIAATAGTARFLGRVTAIGLTPGCVLDVLQNKRKRPVLVRCRDSAIAIDRGDCESIRVEEAL</sequence>
<dbReference type="InterPro" id="IPR007167">
    <property type="entry name" value="Fe-transptr_FeoA-like"/>
</dbReference>
<dbReference type="EMBL" id="PPEL01000022">
    <property type="protein sequence ID" value="PNV65632.1"/>
    <property type="molecule type" value="Genomic_DNA"/>
</dbReference>
<name>A0A2K2U5X3_9ACTN</name>
<dbReference type="AlphaFoldDB" id="A0A2K2U5X3"/>
<dbReference type="SMART" id="SM00899">
    <property type="entry name" value="FeoA"/>
    <property type="match status" value="1"/>
</dbReference>
<reference evidence="3" key="2">
    <citation type="journal article" date="2021" name="PeerJ">
        <title>Extensive microbial diversity within the chicken gut microbiome revealed by metagenomics and culture.</title>
        <authorList>
            <person name="Gilroy R."/>
            <person name="Ravi A."/>
            <person name="Getino M."/>
            <person name="Pursley I."/>
            <person name="Horton D.L."/>
            <person name="Alikhan N.F."/>
            <person name="Baker D."/>
            <person name="Gharbi K."/>
            <person name="Hall N."/>
            <person name="Watson M."/>
            <person name="Adriaenssens E.M."/>
            <person name="Foster-Nyarko E."/>
            <person name="Jarju S."/>
            <person name="Secka A."/>
            <person name="Antonio M."/>
            <person name="Oren A."/>
            <person name="Chaudhuri R.R."/>
            <person name="La Ragione R."/>
            <person name="Hildebrand F."/>
            <person name="Pallen M.J."/>
        </authorList>
    </citation>
    <scope>NUCLEOTIDE SEQUENCE</scope>
    <source>
        <strain evidence="3">USAMLcec12-2067</strain>
    </source>
</reference>
<evidence type="ECO:0000313" key="3">
    <source>
        <dbReference type="EMBL" id="HJH43374.1"/>
    </source>
</evidence>
<dbReference type="PANTHER" id="PTHR43151">
    <property type="entry name" value="FEOA FAMILY PROTEIN"/>
    <property type="match status" value="1"/>
</dbReference>
<dbReference type="InterPro" id="IPR008988">
    <property type="entry name" value="Transcriptional_repressor_C"/>
</dbReference>
<evidence type="ECO:0000313" key="4">
    <source>
        <dbReference type="EMBL" id="PNV65632.1"/>
    </source>
</evidence>
<organism evidence="4 5">
    <name type="scientific">Rubneribacter badeniensis</name>
    <dbReference type="NCBI Taxonomy" id="2070688"/>
    <lineage>
        <taxon>Bacteria</taxon>
        <taxon>Bacillati</taxon>
        <taxon>Actinomycetota</taxon>
        <taxon>Coriobacteriia</taxon>
        <taxon>Eggerthellales</taxon>
        <taxon>Eggerthellaceae</taxon>
        <taxon>Rubneribacter</taxon>
    </lineage>
</organism>
<dbReference type="Proteomes" id="UP000789325">
    <property type="component" value="Unassembled WGS sequence"/>
</dbReference>
<protein>
    <submittedName>
        <fullName evidence="4">Ferrous iron transport protein A</fullName>
    </submittedName>
</protein>
<reference evidence="3" key="3">
    <citation type="submission" date="2021-09" db="EMBL/GenBank/DDBJ databases">
        <authorList>
            <person name="Gilroy R."/>
        </authorList>
    </citation>
    <scope>NUCLEOTIDE SEQUENCE</scope>
    <source>
        <strain evidence="3">USAMLcec12-2067</strain>
    </source>
</reference>
<keyword evidence="1" id="KW-0408">Iron</keyword>
<dbReference type="InterPro" id="IPR038157">
    <property type="entry name" value="FeoA_core_dom"/>
</dbReference>
<dbReference type="RefSeq" id="WP_087194883.1">
    <property type="nucleotide sequence ID" value="NZ_DBEYRC010000129.1"/>
</dbReference>
<dbReference type="SUPFAM" id="SSF50037">
    <property type="entry name" value="C-terminal domain of transcriptional repressors"/>
    <property type="match status" value="1"/>
</dbReference>
<dbReference type="InterPro" id="IPR053184">
    <property type="entry name" value="FeoA-like"/>
</dbReference>
<accession>A0A2K2U5X3</accession>
<reference evidence="4 5" key="1">
    <citation type="journal article" date="2018" name="Int. J. Syst. Evol. Microbiol.">
        <title>Rubneribacter badeniensis gen. nov., sp. nov. and Enteroscipio rubneri gen. nov., sp. nov., new members of the Eggerthellaceae isolated from human faeces.</title>
        <authorList>
            <person name="Danylec N."/>
            <person name="Gobl A."/>
            <person name="Stoll D.A."/>
            <person name="Hetzer B."/>
            <person name="Kulling S.E."/>
            <person name="Huch M."/>
        </authorList>
    </citation>
    <scope>NUCLEOTIDE SEQUENCE [LARGE SCALE GENOMIC DNA]</scope>
    <source>
        <strain evidence="4 5">ResAG-85</strain>
    </source>
</reference>
<dbReference type="Proteomes" id="UP000236488">
    <property type="component" value="Unassembled WGS sequence"/>
</dbReference>